<protein>
    <submittedName>
        <fullName evidence="3">PAP2 superfamily protein</fullName>
    </submittedName>
</protein>
<feature type="chain" id="PRO_5011441402" evidence="1">
    <location>
        <begin position="21"/>
        <end position="267"/>
    </location>
</feature>
<sequence length="267" mass="28935">MKRLLTILCLLTFLAGQVHAQDDSPYKTSFKVDAPIIVAGMGLSAYGLKLMQDKSGLSEAEIMALSKRDVNGFDRFAAGYDSENAKKISDYPFYASFGTPFLMLLNDNVGSKAGQVLVLYVETMAVTGAFFTMTNGSVERERPLVYSPDVDISDKNDANARNSFYAGHTAATASATFFAAKIFHDFNPDSPARPYVWAAAAAVPAAVGYLRLKAGKHFLSDNLLGYTMGAAAGILVPQLHKKTNKRNISLMPVSGKYFNGALMTYTF</sequence>
<evidence type="ECO:0000313" key="3">
    <source>
        <dbReference type="EMBL" id="SFG92956.1"/>
    </source>
</evidence>
<reference evidence="4" key="1">
    <citation type="submission" date="2016-10" db="EMBL/GenBank/DDBJ databases">
        <authorList>
            <person name="Varghese N."/>
            <person name="Submissions S."/>
        </authorList>
    </citation>
    <scope>NUCLEOTIDE SEQUENCE [LARGE SCALE GENOMIC DNA]</scope>
    <source>
        <strain evidence="4">LP51</strain>
    </source>
</reference>
<proteinExistence type="predicted"/>
<dbReference type="Proteomes" id="UP000198724">
    <property type="component" value="Unassembled WGS sequence"/>
</dbReference>
<evidence type="ECO:0000313" key="4">
    <source>
        <dbReference type="Proteomes" id="UP000198724"/>
    </source>
</evidence>
<dbReference type="Gene3D" id="1.20.144.10">
    <property type="entry name" value="Phosphatidic acid phosphatase type 2/haloperoxidase"/>
    <property type="match status" value="1"/>
</dbReference>
<dbReference type="STRING" id="1436961.SAMN05421739_104379"/>
<dbReference type="Pfam" id="PF01569">
    <property type="entry name" value="PAP2"/>
    <property type="match status" value="1"/>
</dbReference>
<evidence type="ECO:0000259" key="2">
    <source>
        <dbReference type="Pfam" id="PF01569"/>
    </source>
</evidence>
<dbReference type="RefSeq" id="WP_092102532.1">
    <property type="nucleotide sequence ID" value="NZ_FOOT01000004.1"/>
</dbReference>
<dbReference type="EMBL" id="FOOT01000004">
    <property type="protein sequence ID" value="SFG92956.1"/>
    <property type="molecule type" value="Genomic_DNA"/>
</dbReference>
<name>A0A1I2VYU0_9BACT</name>
<accession>A0A1I2VYU0</accession>
<dbReference type="AlphaFoldDB" id="A0A1I2VYU0"/>
<gene>
    <name evidence="3" type="ORF">SAMN05421739_104379</name>
</gene>
<dbReference type="OrthoDB" id="9806134at2"/>
<dbReference type="InterPro" id="IPR000326">
    <property type="entry name" value="PAP2/HPO"/>
</dbReference>
<dbReference type="SUPFAM" id="SSF48317">
    <property type="entry name" value="Acid phosphatase/Vanadium-dependent haloperoxidase"/>
    <property type="match status" value="1"/>
</dbReference>
<keyword evidence="1" id="KW-0732">Signal</keyword>
<evidence type="ECO:0000256" key="1">
    <source>
        <dbReference type="SAM" id="SignalP"/>
    </source>
</evidence>
<organism evidence="3 4">
    <name type="scientific">Pontibacter chinhatensis</name>
    <dbReference type="NCBI Taxonomy" id="1436961"/>
    <lineage>
        <taxon>Bacteria</taxon>
        <taxon>Pseudomonadati</taxon>
        <taxon>Bacteroidota</taxon>
        <taxon>Cytophagia</taxon>
        <taxon>Cytophagales</taxon>
        <taxon>Hymenobacteraceae</taxon>
        <taxon>Pontibacter</taxon>
    </lineage>
</organism>
<feature type="signal peptide" evidence="1">
    <location>
        <begin position="1"/>
        <end position="20"/>
    </location>
</feature>
<dbReference type="InterPro" id="IPR036938">
    <property type="entry name" value="PAP2/HPO_sf"/>
</dbReference>
<keyword evidence="4" id="KW-1185">Reference proteome</keyword>
<feature type="domain" description="Phosphatidic acid phosphatase type 2/haloperoxidase" evidence="2">
    <location>
        <begin position="117"/>
        <end position="243"/>
    </location>
</feature>